<comment type="caution">
    <text evidence="2">The sequence shown here is derived from an EMBL/GenBank/DDBJ whole genome shotgun (WGS) entry which is preliminary data.</text>
</comment>
<keyword evidence="3" id="KW-1185">Reference proteome</keyword>
<name>A0ABQ6D8K2_9HYPH</name>
<feature type="region of interest" description="Disordered" evidence="1">
    <location>
        <begin position="9"/>
        <end position="75"/>
    </location>
</feature>
<feature type="compositionally biased region" description="Basic and acidic residues" evidence="1">
    <location>
        <begin position="64"/>
        <end position="75"/>
    </location>
</feature>
<organism evidence="2 3">
    <name type="scientific">Methylobacterium brachythecii</name>
    <dbReference type="NCBI Taxonomy" id="1176177"/>
    <lineage>
        <taxon>Bacteria</taxon>
        <taxon>Pseudomonadati</taxon>
        <taxon>Pseudomonadota</taxon>
        <taxon>Alphaproteobacteria</taxon>
        <taxon>Hyphomicrobiales</taxon>
        <taxon>Methylobacteriaceae</taxon>
        <taxon>Methylobacterium</taxon>
    </lineage>
</organism>
<proteinExistence type="predicted"/>
<dbReference type="EMBL" id="BSPG01000029">
    <property type="protein sequence ID" value="GLS45858.1"/>
    <property type="molecule type" value="Genomic_DNA"/>
</dbReference>
<evidence type="ECO:0000313" key="2">
    <source>
        <dbReference type="EMBL" id="GLS45858.1"/>
    </source>
</evidence>
<accession>A0ABQ6D8K2</accession>
<evidence type="ECO:0000256" key="1">
    <source>
        <dbReference type="SAM" id="MobiDB-lite"/>
    </source>
</evidence>
<sequence>MRKIDCALLPFARGRPLPPDGLPVRLRAQNPLTIEHRPLLSGPKSEPWKESSGGTRGANPPSRTETRDNLRPAVK</sequence>
<gene>
    <name evidence="2" type="ORF">GCM10007884_38490</name>
</gene>
<protein>
    <submittedName>
        <fullName evidence="2">Uncharacterized protein</fullName>
    </submittedName>
</protein>
<evidence type="ECO:0000313" key="3">
    <source>
        <dbReference type="Proteomes" id="UP001156881"/>
    </source>
</evidence>
<reference evidence="3" key="1">
    <citation type="journal article" date="2019" name="Int. J. Syst. Evol. Microbiol.">
        <title>The Global Catalogue of Microorganisms (GCM) 10K type strain sequencing project: providing services to taxonomists for standard genome sequencing and annotation.</title>
        <authorList>
            <consortium name="The Broad Institute Genomics Platform"/>
            <consortium name="The Broad Institute Genome Sequencing Center for Infectious Disease"/>
            <person name="Wu L."/>
            <person name="Ma J."/>
        </authorList>
    </citation>
    <scope>NUCLEOTIDE SEQUENCE [LARGE SCALE GENOMIC DNA]</scope>
    <source>
        <strain evidence="3">NBRC 107710</strain>
    </source>
</reference>
<dbReference type="Proteomes" id="UP001156881">
    <property type="component" value="Unassembled WGS sequence"/>
</dbReference>